<feature type="compositionally biased region" description="Polar residues" evidence="2">
    <location>
        <begin position="431"/>
        <end position="441"/>
    </location>
</feature>
<evidence type="ECO:0000313" key="6">
    <source>
        <dbReference type="EMBL" id="KAG2967422.1"/>
    </source>
</evidence>
<comment type="caution">
    <text evidence="3">The sequence shown here is derived from an EMBL/GenBank/DDBJ whole genome shotgun (WGS) entry which is preliminary data.</text>
</comment>
<feature type="compositionally biased region" description="Basic and acidic residues" evidence="2">
    <location>
        <begin position="401"/>
        <end position="414"/>
    </location>
</feature>
<dbReference type="EMBL" id="RCML01000933">
    <property type="protein sequence ID" value="KAG2967422.1"/>
    <property type="molecule type" value="Genomic_DNA"/>
</dbReference>
<evidence type="ECO:0000313" key="7">
    <source>
        <dbReference type="Proteomes" id="UP000735874"/>
    </source>
</evidence>
<dbReference type="Proteomes" id="UP000774804">
    <property type="component" value="Unassembled WGS sequence"/>
</dbReference>
<protein>
    <submittedName>
        <fullName evidence="3">Uncharacterized protein</fullName>
    </submittedName>
</protein>
<feature type="coiled-coil region" evidence="1">
    <location>
        <begin position="246"/>
        <end position="336"/>
    </location>
</feature>
<dbReference type="EMBL" id="RCMI01000143">
    <property type="protein sequence ID" value="KAG2930661.1"/>
    <property type="molecule type" value="Genomic_DNA"/>
</dbReference>
<gene>
    <name evidence="3" type="ORF">PC113_g18877</name>
    <name evidence="5" type="ORF">PC115_g6410</name>
    <name evidence="4" type="ORF">PC117_g20854</name>
    <name evidence="6" type="ORF">PC118_g18589</name>
</gene>
<dbReference type="VEuPathDB" id="FungiDB:PC110_g8808"/>
<accession>A0A8T0YQ58</accession>
<dbReference type="Proteomes" id="UP000735874">
    <property type="component" value="Unassembled WGS sequence"/>
</dbReference>
<evidence type="ECO:0000256" key="1">
    <source>
        <dbReference type="SAM" id="Coils"/>
    </source>
</evidence>
<keyword evidence="1" id="KW-0175">Coiled coil</keyword>
<dbReference type="PROSITE" id="PS00018">
    <property type="entry name" value="EF_HAND_1"/>
    <property type="match status" value="1"/>
</dbReference>
<organism evidence="3 7">
    <name type="scientific">Phytophthora cactorum</name>
    <dbReference type="NCBI Taxonomy" id="29920"/>
    <lineage>
        <taxon>Eukaryota</taxon>
        <taxon>Sar</taxon>
        <taxon>Stramenopiles</taxon>
        <taxon>Oomycota</taxon>
        <taxon>Peronosporomycetes</taxon>
        <taxon>Peronosporales</taxon>
        <taxon>Peronosporaceae</taxon>
        <taxon>Phytophthora</taxon>
    </lineage>
</organism>
<proteinExistence type="predicted"/>
<name>A0A8T0YQ58_9STRA</name>
<evidence type="ECO:0000256" key="2">
    <source>
        <dbReference type="SAM" id="MobiDB-lite"/>
    </source>
</evidence>
<dbReference type="Proteomes" id="UP000736787">
    <property type="component" value="Unassembled WGS sequence"/>
</dbReference>
<reference evidence="3" key="1">
    <citation type="submission" date="2018-10" db="EMBL/GenBank/DDBJ databases">
        <title>Effector identification in a new, highly contiguous assembly of the strawberry crown rot pathogen Phytophthora cactorum.</title>
        <authorList>
            <person name="Armitage A.D."/>
            <person name="Nellist C.F."/>
            <person name="Bates H."/>
            <person name="Vickerstaff R.J."/>
            <person name="Harrison R.J."/>
        </authorList>
    </citation>
    <scope>NUCLEOTIDE SEQUENCE</scope>
    <source>
        <strain evidence="3">15-7</strain>
        <strain evidence="5">4032</strain>
        <strain evidence="4">4040</strain>
        <strain evidence="6">P415</strain>
    </source>
</reference>
<dbReference type="AlphaFoldDB" id="A0A8T0YQ58"/>
<evidence type="ECO:0000313" key="4">
    <source>
        <dbReference type="EMBL" id="KAG2905010.1"/>
    </source>
</evidence>
<sequence length="441" mass="50802">MVHCAEFGSSTGSPRGRSYSYPENTSTWDAQITMAAAAVKKLSRYCCSNCGASELFLYCWKGCRHVQNIKSFYAETKSIQQELEMLRVTIYEQEIRFREFELQLKEKQESLEFLASQVNKLPCFYPVQSLDDHKSIPLGLPTWSLVAAKMVWLQFDGDHDGKLTSEELHQLKDQLRTNHENVDEVLPDYPAEPLTPHHFLKLYECGEGAKLSDDLRSLGVLCGLSELIAQSLSTCDATLCRITMESRQLQKERDNYQKEVDESQRAKTRLREVFAASKQSLEDQARDLVRLQQQEAQSELQLRLADEKAEVDATSLSKAKRELSSAKHALLDLRALIDDQIAEKEKWQRYCWELEERLHEATNASHTKERDLWRTKDAKKEESRKNMLLYIEAHKGKRHFDRSAEPTRNPDQKNKRSAKPESIITELELTSLGNNNSRAKN</sequence>
<evidence type="ECO:0000313" key="5">
    <source>
        <dbReference type="EMBL" id="KAG2930661.1"/>
    </source>
</evidence>
<dbReference type="EMBL" id="RCMK01001002">
    <property type="protein sequence ID" value="KAG2905010.1"/>
    <property type="molecule type" value="Genomic_DNA"/>
</dbReference>
<dbReference type="InterPro" id="IPR018247">
    <property type="entry name" value="EF_Hand_1_Ca_BS"/>
</dbReference>
<feature type="region of interest" description="Disordered" evidence="2">
    <location>
        <begin position="395"/>
        <end position="441"/>
    </location>
</feature>
<dbReference type="EMBL" id="RCMG01000920">
    <property type="protein sequence ID" value="KAG2842162.1"/>
    <property type="molecule type" value="Genomic_DNA"/>
</dbReference>
<evidence type="ECO:0000313" key="3">
    <source>
        <dbReference type="EMBL" id="KAG2842162.1"/>
    </source>
</evidence>
<dbReference type="Proteomes" id="UP000697107">
    <property type="component" value="Unassembled WGS sequence"/>
</dbReference>